<proteinExistence type="predicted"/>
<name>A0A3D8GSX0_9BACI</name>
<evidence type="ECO:0000313" key="1">
    <source>
        <dbReference type="EMBL" id="RDU37538.1"/>
    </source>
</evidence>
<comment type="caution">
    <text evidence="1">The sequence shown here is derived from an EMBL/GenBank/DDBJ whole genome shotgun (WGS) entry which is preliminary data.</text>
</comment>
<dbReference type="AlphaFoldDB" id="A0A3D8GSX0"/>
<dbReference type="Proteomes" id="UP000257144">
    <property type="component" value="Unassembled WGS sequence"/>
</dbReference>
<accession>A0A3D8GSX0</accession>
<gene>
    <name evidence="1" type="ORF">DRW41_06765</name>
</gene>
<evidence type="ECO:0000313" key="2">
    <source>
        <dbReference type="Proteomes" id="UP000257144"/>
    </source>
</evidence>
<keyword evidence="2" id="KW-1185">Reference proteome</keyword>
<sequence>MRSFQESALAIVFPGTSNIQPAKFFDDSRKFNFQREKRLKIGFFVGDKRCFKLKSSSKSSFSLFLKILRKLFDKDANKDRLRLKT</sequence>
<organism evidence="1 2">
    <name type="scientific">Neobacillus piezotolerans</name>
    <dbReference type="NCBI Taxonomy" id="2259171"/>
    <lineage>
        <taxon>Bacteria</taxon>
        <taxon>Bacillati</taxon>
        <taxon>Bacillota</taxon>
        <taxon>Bacilli</taxon>
        <taxon>Bacillales</taxon>
        <taxon>Bacillaceae</taxon>
        <taxon>Neobacillus</taxon>
    </lineage>
</organism>
<protein>
    <submittedName>
        <fullName evidence="1">Uncharacterized protein</fullName>
    </submittedName>
</protein>
<reference evidence="1 2" key="1">
    <citation type="submission" date="2018-07" db="EMBL/GenBank/DDBJ databases">
        <title>Bacillus sp. YLB-04 draft genome sequence.</title>
        <authorList>
            <person name="Yu L."/>
            <person name="Tang X."/>
        </authorList>
    </citation>
    <scope>NUCLEOTIDE SEQUENCE [LARGE SCALE GENOMIC DNA]</scope>
    <source>
        <strain evidence="1 2">YLB-04</strain>
    </source>
</reference>
<dbReference type="EMBL" id="QNQT01000002">
    <property type="protein sequence ID" value="RDU37538.1"/>
    <property type="molecule type" value="Genomic_DNA"/>
</dbReference>